<proteinExistence type="predicted"/>
<reference evidence="2" key="1">
    <citation type="journal article" date="2019" name="Sci. Rep.">
        <title>Draft genome of Tanacetum cinerariifolium, the natural source of mosquito coil.</title>
        <authorList>
            <person name="Yamashiro T."/>
            <person name="Shiraishi A."/>
            <person name="Satake H."/>
            <person name="Nakayama K."/>
        </authorList>
    </citation>
    <scope>NUCLEOTIDE SEQUENCE</scope>
</reference>
<evidence type="ECO:0000313" key="2">
    <source>
        <dbReference type="EMBL" id="GEU69877.1"/>
    </source>
</evidence>
<protein>
    <submittedName>
        <fullName evidence="2">Uncharacterized protein</fullName>
    </submittedName>
</protein>
<feature type="region of interest" description="Disordered" evidence="1">
    <location>
        <begin position="40"/>
        <end position="66"/>
    </location>
</feature>
<comment type="caution">
    <text evidence="2">The sequence shown here is derived from an EMBL/GenBank/DDBJ whole genome shotgun (WGS) entry which is preliminary data.</text>
</comment>
<gene>
    <name evidence="2" type="ORF">Tci_041855</name>
</gene>
<feature type="region of interest" description="Disordered" evidence="1">
    <location>
        <begin position="116"/>
        <end position="153"/>
    </location>
</feature>
<dbReference type="AlphaFoldDB" id="A0A6L2M9G7"/>
<organism evidence="2">
    <name type="scientific">Tanacetum cinerariifolium</name>
    <name type="common">Dalmatian daisy</name>
    <name type="synonym">Chrysanthemum cinerariifolium</name>
    <dbReference type="NCBI Taxonomy" id="118510"/>
    <lineage>
        <taxon>Eukaryota</taxon>
        <taxon>Viridiplantae</taxon>
        <taxon>Streptophyta</taxon>
        <taxon>Embryophyta</taxon>
        <taxon>Tracheophyta</taxon>
        <taxon>Spermatophyta</taxon>
        <taxon>Magnoliopsida</taxon>
        <taxon>eudicotyledons</taxon>
        <taxon>Gunneridae</taxon>
        <taxon>Pentapetalae</taxon>
        <taxon>asterids</taxon>
        <taxon>campanulids</taxon>
        <taxon>Asterales</taxon>
        <taxon>Asteraceae</taxon>
        <taxon>Asteroideae</taxon>
        <taxon>Anthemideae</taxon>
        <taxon>Anthemidinae</taxon>
        <taxon>Tanacetum</taxon>
    </lineage>
</organism>
<sequence>MIAILEKYEHNVDFHQIVDFVEASYIRQYSRRAKITQSTTLPTAADEPASLLRDDSQREAFPTVSGLEARQDRENIIKTSALPYDSTPRVTSLTVDEGTQDLEIYSLKARIKLLEDKDGGGAEPSGEDATIKGRSLETWEEAGVEKSTERGSNDTEELVNVLTSLDAANILTSGVQVVSVPSAAEVSTVGIPTSSGLVPTASPIFTTTSVVTPYSRRKAREMEEQMVREDQRRNEQIARDAEIEYEQFVADFSIGEKIDMINELVKYQDHYAKVLKYQSQQSKPLSKKQQREFYMSILKSHSGWKTKNFKEEGERMKRKGLRLEQESAKKIKTSEEVSEEDLKEMMQLVPVEKVYIEALQVKHPIIDWEIHSEGQRNYWKIIRLGGSTAVYQFFVDMLKHFDREDLIQLWTLMKETVSIRQSTSNKEKELWVELKRLFELDFEDQLWIQTQALMHDPVEWRLYDTCGVHHVLTRYQEIFMLVEKDYPLRKGLAIVMISNKLQVENYSQMANDLILKIHNIANSPRQRDD</sequence>
<name>A0A6L2M9G7_TANCI</name>
<dbReference type="EMBL" id="BKCJ010006015">
    <property type="protein sequence ID" value="GEU69877.1"/>
    <property type="molecule type" value="Genomic_DNA"/>
</dbReference>
<feature type="compositionally biased region" description="Basic and acidic residues" evidence="1">
    <location>
        <begin position="129"/>
        <end position="153"/>
    </location>
</feature>
<evidence type="ECO:0000256" key="1">
    <source>
        <dbReference type="SAM" id="MobiDB-lite"/>
    </source>
</evidence>
<accession>A0A6L2M9G7</accession>